<evidence type="ECO:0000313" key="2">
    <source>
        <dbReference type="Proteomes" id="UP001158049"/>
    </source>
</evidence>
<dbReference type="RefSeq" id="WP_283445254.1">
    <property type="nucleotide sequence ID" value="NZ_FXUL01000031.1"/>
</dbReference>
<dbReference type="EMBL" id="FXUL01000031">
    <property type="protein sequence ID" value="SMP79383.1"/>
    <property type="molecule type" value="Genomic_DNA"/>
</dbReference>
<name>A0ABY1QS72_9BURK</name>
<evidence type="ECO:0000313" key="1">
    <source>
        <dbReference type="EMBL" id="SMP79383.1"/>
    </source>
</evidence>
<comment type="caution">
    <text evidence="1">The sequence shown here is derived from an EMBL/GenBank/DDBJ whole genome shotgun (WGS) entry which is preliminary data.</text>
</comment>
<dbReference type="Proteomes" id="UP001158049">
    <property type="component" value="Unassembled WGS sequence"/>
</dbReference>
<protein>
    <submittedName>
        <fullName evidence="1">Uncharacterized protein</fullName>
    </submittedName>
</protein>
<organism evidence="1 2">
    <name type="scientific">Noviherbaspirillum suwonense</name>
    <dbReference type="NCBI Taxonomy" id="1224511"/>
    <lineage>
        <taxon>Bacteria</taxon>
        <taxon>Pseudomonadati</taxon>
        <taxon>Pseudomonadota</taxon>
        <taxon>Betaproteobacteria</taxon>
        <taxon>Burkholderiales</taxon>
        <taxon>Oxalobacteraceae</taxon>
        <taxon>Noviherbaspirillum</taxon>
    </lineage>
</organism>
<gene>
    <name evidence="1" type="ORF">SAMN06295970_13119</name>
</gene>
<keyword evidence="2" id="KW-1185">Reference proteome</keyword>
<accession>A0ABY1QS72</accession>
<sequence length="75" mass="8391">MAALDDFVRKQKTGAQFVISAQMLRMEAEEFDRLAQQWLDDGGPGFNVTGVPFRSVVEDAFLITRVTVIRTTAQV</sequence>
<proteinExistence type="predicted"/>
<reference evidence="1 2" key="1">
    <citation type="submission" date="2017-05" db="EMBL/GenBank/DDBJ databases">
        <authorList>
            <person name="Varghese N."/>
            <person name="Submissions S."/>
        </authorList>
    </citation>
    <scope>NUCLEOTIDE SEQUENCE [LARGE SCALE GENOMIC DNA]</scope>
    <source>
        <strain evidence="1 2">DSM 26001</strain>
    </source>
</reference>